<dbReference type="SUPFAM" id="SSF143120">
    <property type="entry name" value="YefM-like"/>
    <property type="match status" value="1"/>
</dbReference>
<dbReference type="RefSeq" id="WP_209637926.1">
    <property type="nucleotide sequence ID" value="NZ_JAGINW010000001.1"/>
</dbReference>
<organism evidence="2 3">
    <name type="scientific">Kibdelosporangium banguiense</name>
    <dbReference type="NCBI Taxonomy" id="1365924"/>
    <lineage>
        <taxon>Bacteria</taxon>
        <taxon>Bacillati</taxon>
        <taxon>Actinomycetota</taxon>
        <taxon>Actinomycetes</taxon>
        <taxon>Pseudonocardiales</taxon>
        <taxon>Pseudonocardiaceae</taxon>
        <taxon>Kibdelosporangium</taxon>
    </lineage>
</organism>
<evidence type="ECO:0000313" key="2">
    <source>
        <dbReference type="EMBL" id="MBP2322451.1"/>
    </source>
</evidence>
<gene>
    <name evidence="2" type="ORF">JOF56_002836</name>
</gene>
<reference evidence="2 3" key="1">
    <citation type="submission" date="2021-03" db="EMBL/GenBank/DDBJ databases">
        <title>Sequencing the genomes of 1000 actinobacteria strains.</title>
        <authorList>
            <person name="Klenk H.-P."/>
        </authorList>
    </citation>
    <scope>NUCLEOTIDE SEQUENCE [LARGE SCALE GENOMIC DNA]</scope>
    <source>
        <strain evidence="2 3">DSM 46670</strain>
    </source>
</reference>
<dbReference type="Proteomes" id="UP001519332">
    <property type="component" value="Unassembled WGS sequence"/>
</dbReference>
<comment type="similarity">
    <text evidence="1">Belongs to the phD/YefM antitoxin family.</text>
</comment>
<dbReference type="EMBL" id="JAGINW010000001">
    <property type="protein sequence ID" value="MBP2322451.1"/>
    <property type="molecule type" value="Genomic_DNA"/>
</dbReference>
<evidence type="ECO:0000313" key="3">
    <source>
        <dbReference type="Proteomes" id="UP001519332"/>
    </source>
</evidence>
<proteinExistence type="inferred from homology"/>
<keyword evidence="3" id="KW-1185">Reference proteome</keyword>
<dbReference type="Gene3D" id="3.40.1620.10">
    <property type="entry name" value="YefM-like domain"/>
    <property type="match status" value="1"/>
</dbReference>
<evidence type="ECO:0000256" key="1">
    <source>
        <dbReference type="ARBA" id="ARBA00009981"/>
    </source>
</evidence>
<comment type="caution">
    <text evidence="2">The sequence shown here is derived from an EMBL/GenBank/DDBJ whole genome shotgun (WGS) entry which is preliminary data.</text>
</comment>
<dbReference type="NCBIfam" id="TIGR01552">
    <property type="entry name" value="phd_fam"/>
    <property type="match status" value="1"/>
</dbReference>
<name>A0ABS4TF40_9PSEU</name>
<accession>A0ABS4TF40</accession>
<protein>
    <submittedName>
        <fullName evidence="2">Prevent-host-death family protein</fullName>
    </submittedName>
</protein>
<dbReference type="InterPro" id="IPR036165">
    <property type="entry name" value="YefM-like_sf"/>
</dbReference>
<sequence length="55" mass="5818">MEQISVEELGRDTAAMVARVQNGETLEITKHGKVIARMVPIVSAQQASVTGGVPI</sequence>